<accession>A0A0V1GQB4</accession>
<evidence type="ECO:0000313" key="1">
    <source>
        <dbReference type="EMBL" id="KRZ00313.1"/>
    </source>
</evidence>
<dbReference type="Proteomes" id="UP000054826">
    <property type="component" value="Unassembled WGS sequence"/>
</dbReference>
<name>A0A0V1GQB4_TRIPS</name>
<dbReference type="EMBL" id="JYDV01001113">
    <property type="protein sequence ID" value="KRZ00313.1"/>
    <property type="molecule type" value="Genomic_DNA"/>
</dbReference>
<protein>
    <submittedName>
        <fullName evidence="1">Uncharacterized protein</fullName>
    </submittedName>
</protein>
<evidence type="ECO:0000313" key="2">
    <source>
        <dbReference type="Proteomes" id="UP000054826"/>
    </source>
</evidence>
<proteinExistence type="predicted"/>
<comment type="caution">
    <text evidence="1">The sequence shown here is derived from an EMBL/GenBank/DDBJ whole genome shotgun (WGS) entry which is preliminary data.</text>
</comment>
<reference evidence="1 2" key="1">
    <citation type="submission" date="2015-01" db="EMBL/GenBank/DDBJ databases">
        <title>Evolution of Trichinella species and genotypes.</title>
        <authorList>
            <person name="Korhonen P.K."/>
            <person name="Edoardo P."/>
            <person name="Giuseppe L.R."/>
            <person name="Gasser R.B."/>
        </authorList>
    </citation>
    <scope>NUCLEOTIDE SEQUENCE [LARGE SCALE GENOMIC DNA]</scope>
    <source>
        <strain evidence="1">ISS176</strain>
    </source>
</reference>
<gene>
    <name evidence="1" type="ORF">T4C_14177</name>
</gene>
<sequence length="35" mass="4048">MQSVISSLLISEIKFNSISRKVAKKRLKDRLKENS</sequence>
<dbReference type="AlphaFoldDB" id="A0A0V1GQB4"/>
<organism evidence="1 2">
    <name type="scientific">Trichinella pseudospiralis</name>
    <name type="common">Parasitic roundworm</name>
    <dbReference type="NCBI Taxonomy" id="6337"/>
    <lineage>
        <taxon>Eukaryota</taxon>
        <taxon>Metazoa</taxon>
        <taxon>Ecdysozoa</taxon>
        <taxon>Nematoda</taxon>
        <taxon>Enoplea</taxon>
        <taxon>Dorylaimia</taxon>
        <taxon>Trichinellida</taxon>
        <taxon>Trichinellidae</taxon>
        <taxon>Trichinella</taxon>
    </lineage>
</organism>